<dbReference type="GO" id="GO:0071949">
    <property type="term" value="F:FAD binding"/>
    <property type="evidence" value="ECO:0007669"/>
    <property type="project" value="InterPro"/>
</dbReference>
<keyword evidence="5" id="KW-0560">Oxidoreductase</keyword>
<gene>
    <name evidence="10" type="ORF">CHH28_12785</name>
</gene>
<dbReference type="Gene3D" id="3.30.9.10">
    <property type="entry name" value="D-Amino Acid Oxidase, subunit A, domain 2"/>
    <property type="match status" value="1"/>
</dbReference>
<evidence type="ECO:0000256" key="3">
    <source>
        <dbReference type="ARBA" id="ARBA00022630"/>
    </source>
</evidence>
<evidence type="ECO:0000256" key="1">
    <source>
        <dbReference type="ARBA" id="ARBA00001974"/>
    </source>
</evidence>
<comment type="cofactor">
    <cofactor evidence="1">
        <name>FAD</name>
        <dbReference type="ChEBI" id="CHEBI:57692"/>
    </cofactor>
</comment>
<accession>A0A222FMP3</accession>
<dbReference type="InterPro" id="IPR006076">
    <property type="entry name" value="FAD-dep_OxRdtase"/>
</dbReference>
<keyword evidence="11" id="KW-1185">Reference proteome</keyword>
<dbReference type="EMBL" id="CP022530">
    <property type="protein sequence ID" value="ASP39493.1"/>
    <property type="molecule type" value="Genomic_DNA"/>
</dbReference>
<keyword evidence="4" id="KW-0274">FAD</keyword>
<evidence type="ECO:0000256" key="6">
    <source>
        <dbReference type="ARBA" id="ARBA00039101"/>
    </source>
</evidence>
<dbReference type="InterPro" id="IPR023209">
    <property type="entry name" value="DAO"/>
</dbReference>
<comment type="similarity">
    <text evidence="2">Belongs to the DAMOX/DASOX family.</text>
</comment>
<organism evidence="10 11">
    <name type="scientific">Bacterioplanes sanyensis</name>
    <dbReference type="NCBI Taxonomy" id="1249553"/>
    <lineage>
        <taxon>Bacteria</taxon>
        <taxon>Pseudomonadati</taxon>
        <taxon>Pseudomonadota</taxon>
        <taxon>Gammaproteobacteria</taxon>
        <taxon>Oceanospirillales</taxon>
        <taxon>Oceanospirillaceae</taxon>
        <taxon>Bacterioplanes</taxon>
    </lineage>
</organism>
<keyword evidence="3" id="KW-0285">Flavoprotein</keyword>
<reference evidence="10 11" key="1">
    <citation type="submission" date="2017-07" db="EMBL/GenBank/DDBJ databases">
        <title>Annotated genome sequence of Bacterioplanes sanyensis isolated from Red Sea.</title>
        <authorList>
            <person name="Rehman Z.U."/>
        </authorList>
    </citation>
    <scope>NUCLEOTIDE SEQUENCE [LARGE SCALE GENOMIC DNA]</scope>
    <source>
        <strain evidence="10 11">NV9</strain>
    </source>
</reference>
<dbReference type="PANTHER" id="PTHR11530:SF11">
    <property type="entry name" value="D-ASPARTATE OXIDASE"/>
    <property type="match status" value="1"/>
</dbReference>
<proteinExistence type="inferred from homology"/>
<dbReference type="SUPFAM" id="SSF51905">
    <property type="entry name" value="FAD/NAD(P)-binding domain"/>
    <property type="match status" value="1"/>
</dbReference>
<dbReference type="EC" id="1.4.3.3" evidence="6"/>
<comment type="catalytic activity">
    <reaction evidence="8">
        <text>a D-alpha-amino acid + O2 + H2O = a 2-oxocarboxylate + H2O2 + NH4(+)</text>
        <dbReference type="Rhea" id="RHEA:21816"/>
        <dbReference type="ChEBI" id="CHEBI:15377"/>
        <dbReference type="ChEBI" id="CHEBI:15379"/>
        <dbReference type="ChEBI" id="CHEBI:16240"/>
        <dbReference type="ChEBI" id="CHEBI:28938"/>
        <dbReference type="ChEBI" id="CHEBI:35179"/>
        <dbReference type="ChEBI" id="CHEBI:59871"/>
        <dbReference type="EC" id="1.4.3.3"/>
    </reaction>
    <physiologicalReaction direction="left-to-right" evidence="8">
        <dbReference type="Rhea" id="RHEA:21817"/>
    </physiologicalReaction>
</comment>
<evidence type="ECO:0000259" key="9">
    <source>
        <dbReference type="Pfam" id="PF01266"/>
    </source>
</evidence>
<evidence type="ECO:0000256" key="7">
    <source>
        <dbReference type="ARBA" id="ARBA00039751"/>
    </source>
</evidence>
<dbReference type="Proteomes" id="UP000202440">
    <property type="component" value="Chromosome"/>
</dbReference>
<evidence type="ECO:0000256" key="5">
    <source>
        <dbReference type="ARBA" id="ARBA00023002"/>
    </source>
</evidence>
<dbReference type="AlphaFoldDB" id="A0A222FMP3"/>
<dbReference type="GO" id="GO:0046416">
    <property type="term" value="P:D-amino acid metabolic process"/>
    <property type="evidence" value="ECO:0007669"/>
    <property type="project" value="InterPro"/>
</dbReference>
<evidence type="ECO:0000256" key="4">
    <source>
        <dbReference type="ARBA" id="ARBA00022827"/>
    </source>
</evidence>
<protein>
    <recommendedName>
        <fullName evidence="7">D-amino-acid oxidase</fullName>
        <ecNumber evidence="6">1.4.3.3</ecNumber>
    </recommendedName>
</protein>
<evidence type="ECO:0000313" key="10">
    <source>
        <dbReference type="EMBL" id="ASP39493.1"/>
    </source>
</evidence>
<dbReference type="Gene3D" id="3.50.50.60">
    <property type="entry name" value="FAD/NAD(P)-binding domain"/>
    <property type="match status" value="1"/>
</dbReference>
<dbReference type="Pfam" id="PF01266">
    <property type="entry name" value="DAO"/>
    <property type="match status" value="1"/>
</dbReference>
<evidence type="ECO:0000313" key="11">
    <source>
        <dbReference type="Proteomes" id="UP000202440"/>
    </source>
</evidence>
<sequence length="360" mass="40067">MQVTVLGAGLMGRLLAWRWARSGACVTVLERSAAAAPASAAHTAAAMIAPYSERAVADEQVFQRGLRSLTLWPELLAQLHNDTGEHIAYGAAGTLLVAHRADHALLQQCRQTFRHYGVEAARWLDAQQLQQLEPDLNGFSSGCWVSDEAHLDNRALLPALQRAAERFGAQYRFDSDVQMSNGQYQLHGQPLKADMLIDCRGTGARDWPHGERPRAVRGEVCWIESTEVFLTRPVRLLHPRYSLYLVPKPSPPGRQRYILGATEIETADSSPVSVRSALEMLSALYSLNPKLAEARVLQLDVNLRPAYADHIARFEQRHGALCVNGLFRHGYLQAPALLEEMQQQLNWPLQWPSSVQESLA</sequence>
<dbReference type="InterPro" id="IPR036188">
    <property type="entry name" value="FAD/NAD-bd_sf"/>
</dbReference>
<dbReference type="KEGG" id="bsan:CHH28_12785"/>
<dbReference type="PANTHER" id="PTHR11530">
    <property type="entry name" value="D-AMINO ACID OXIDASE"/>
    <property type="match status" value="1"/>
</dbReference>
<name>A0A222FMP3_9GAMM</name>
<evidence type="ECO:0000256" key="8">
    <source>
        <dbReference type="ARBA" id="ARBA00049547"/>
    </source>
</evidence>
<dbReference type="GO" id="GO:0003884">
    <property type="term" value="F:D-amino-acid oxidase activity"/>
    <property type="evidence" value="ECO:0007669"/>
    <property type="project" value="UniProtKB-EC"/>
</dbReference>
<feature type="domain" description="FAD dependent oxidoreductase" evidence="9">
    <location>
        <begin position="3"/>
        <end position="337"/>
    </location>
</feature>
<evidence type="ECO:0000256" key="2">
    <source>
        <dbReference type="ARBA" id="ARBA00006730"/>
    </source>
</evidence>